<evidence type="ECO:0000256" key="1">
    <source>
        <dbReference type="ARBA" id="ARBA00022801"/>
    </source>
</evidence>
<keyword evidence="4" id="KW-1185">Reference proteome</keyword>
<proteinExistence type="predicted"/>
<dbReference type="KEGG" id="pstg:E8M01_08675"/>
<dbReference type="GO" id="GO:0004252">
    <property type="term" value="F:serine-type endopeptidase activity"/>
    <property type="evidence" value="ECO:0007669"/>
    <property type="project" value="InterPro"/>
</dbReference>
<gene>
    <name evidence="3" type="ORF">E8M01_08675</name>
</gene>
<accession>A0A4D7B0H5</accession>
<dbReference type="EMBL" id="CP039690">
    <property type="protein sequence ID" value="QCI64308.1"/>
    <property type="molecule type" value="Genomic_DNA"/>
</dbReference>
<dbReference type="GO" id="GO:0052689">
    <property type="term" value="F:carboxylic ester hydrolase activity"/>
    <property type="evidence" value="ECO:0007669"/>
    <property type="project" value="TreeGrafter"/>
</dbReference>
<dbReference type="Gene3D" id="3.40.50.1820">
    <property type="entry name" value="alpha/beta hydrolase"/>
    <property type="match status" value="1"/>
</dbReference>
<protein>
    <submittedName>
        <fullName evidence="3">Alpha/beta hydrolase</fullName>
    </submittedName>
</protein>
<dbReference type="InterPro" id="IPR002471">
    <property type="entry name" value="Pept_S9_AS"/>
</dbReference>
<dbReference type="PROSITE" id="PS00708">
    <property type="entry name" value="PRO_ENDOPEP_SER"/>
    <property type="match status" value="1"/>
</dbReference>
<organism evidence="3 4">
    <name type="scientific">Phreatobacter stygius</name>
    <dbReference type="NCBI Taxonomy" id="1940610"/>
    <lineage>
        <taxon>Bacteria</taxon>
        <taxon>Pseudomonadati</taxon>
        <taxon>Pseudomonadota</taxon>
        <taxon>Alphaproteobacteria</taxon>
        <taxon>Hyphomicrobiales</taxon>
        <taxon>Phreatobacteraceae</taxon>
        <taxon>Phreatobacter</taxon>
    </lineage>
</organism>
<dbReference type="RefSeq" id="WP_136959762.1">
    <property type="nucleotide sequence ID" value="NZ_CP039690.1"/>
</dbReference>
<dbReference type="SUPFAM" id="SSF53474">
    <property type="entry name" value="alpha/beta-Hydrolases"/>
    <property type="match status" value="1"/>
</dbReference>
<evidence type="ECO:0000259" key="2">
    <source>
        <dbReference type="Pfam" id="PF12146"/>
    </source>
</evidence>
<evidence type="ECO:0000313" key="3">
    <source>
        <dbReference type="EMBL" id="QCI64308.1"/>
    </source>
</evidence>
<dbReference type="Pfam" id="PF12146">
    <property type="entry name" value="Hydrolase_4"/>
    <property type="match status" value="1"/>
</dbReference>
<dbReference type="InterPro" id="IPR029058">
    <property type="entry name" value="AB_hydrolase_fold"/>
</dbReference>
<dbReference type="PANTHER" id="PTHR43265">
    <property type="entry name" value="ESTERASE ESTD"/>
    <property type="match status" value="1"/>
</dbReference>
<keyword evidence="1 3" id="KW-0378">Hydrolase</keyword>
<dbReference type="OrthoDB" id="9809549at2"/>
<dbReference type="PANTHER" id="PTHR43265:SF1">
    <property type="entry name" value="ESTERASE ESTD"/>
    <property type="match status" value="1"/>
</dbReference>
<dbReference type="InterPro" id="IPR053145">
    <property type="entry name" value="AB_hydrolase_Est10"/>
</dbReference>
<sequence>MAENRSIDVSFRGSGGTALAGTLQLPAGADGRRVPAVLLVQGSGPTDRDGNQPPALITDLLQQIAGTLAGFGIASLRYDKRGMHANAASLPRDPEALAEFVRWRHFVEDAAAAFRALKSRPEIDPARAGLFGHSEGGLIGLAMAARPGGDAVPAALVLAATPGRPLGVVLREQLERLGRLQGAPDAILQPLLDQNDQIVARLEATGELMPDIAPGLRALYPPYLRLFWQAAAALDPVALVAGYGGPVLVLAGGEDSQVSPDRDALALGAALARRSLPVNAYAIGIVPGVSHNLKPVSRPGDPGFAGPVAEAVTTVLHGWFTGLGWASPSLQVAGQQGRRSPSSLTFR</sequence>
<dbReference type="GO" id="GO:0006508">
    <property type="term" value="P:proteolysis"/>
    <property type="evidence" value="ECO:0007669"/>
    <property type="project" value="InterPro"/>
</dbReference>
<name>A0A4D7B0H5_9HYPH</name>
<feature type="domain" description="Serine aminopeptidase S33" evidence="2">
    <location>
        <begin position="61"/>
        <end position="165"/>
    </location>
</feature>
<reference evidence="3 4" key="1">
    <citation type="submission" date="2019-04" db="EMBL/GenBank/DDBJ databases">
        <title>Phreatobacter aquaticus sp. nov.</title>
        <authorList>
            <person name="Choi A."/>
        </authorList>
    </citation>
    <scope>NUCLEOTIDE SEQUENCE [LARGE SCALE GENOMIC DNA]</scope>
    <source>
        <strain evidence="3 4">KCTC 52518</strain>
    </source>
</reference>
<dbReference type="AlphaFoldDB" id="A0A4D7B0H5"/>
<dbReference type="InterPro" id="IPR022742">
    <property type="entry name" value="Hydrolase_4"/>
</dbReference>
<dbReference type="Proteomes" id="UP000298781">
    <property type="component" value="Chromosome"/>
</dbReference>
<evidence type="ECO:0000313" key="4">
    <source>
        <dbReference type="Proteomes" id="UP000298781"/>
    </source>
</evidence>